<reference evidence="2 3" key="1">
    <citation type="submission" date="2019-03" db="EMBL/GenBank/DDBJ databases">
        <authorList>
            <person name="Molinero N."/>
            <person name="Sanchez B."/>
            <person name="Walker A."/>
            <person name="Duncan S."/>
            <person name="Delgado S."/>
            <person name="Margolles A."/>
        </authorList>
    </citation>
    <scope>NUCLEOTIDE SEQUENCE [LARGE SCALE GENOMIC DNA]</scope>
    <source>
        <strain evidence="2 3">IPLA60002</strain>
    </source>
</reference>
<gene>
    <name evidence="2" type="ORF">E2N93_05295</name>
</gene>
<proteinExistence type="predicted"/>
<comment type="caution">
    <text evidence="2">The sequence shown here is derived from an EMBL/GenBank/DDBJ whole genome shotgun (WGS) entry which is preliminary data.</text>
</comment>
<dbReference type="PANTHER" id="PTHR11851:SF186">
    <property type="entry name" value="INACTIVE METALLOPROTEASE YMFF-RELATED"/>
    <property type="match status" value="1"/>
</dbReference>
<dbReference type="SUPFAM" id="SSF63411">
    <property type="entry name" value="LuxS/MPP-like metallohydrolase"/>
    <property type="match status" value="2"/>
</dbReference>
<name>A0ABT0NHP1_9FIRM</name>
<evidence type="ECO:0000313" key="2">
    <source>
        <dbReference type="EMBL" id="MCL3787432.1"/>
    </source>
</evidence>
<dbReference type="InterPro" id="IPR007863">
    <property type="entry name" value="Peptidase_M16_C"/>
</dbReference>
<evidence type="ECO:0000313" key="3">
    <source>
        <dbReference type="Proteomes" id="UP001056693"/>
    </source>
</evidence>
<feature type="domain" description="Peptidase M16 C-terminal" evidence="1">
    <location>
        <begin position="199"/>
        <end position="375"/>
    </location>
</feature>
<sequence>MYIRLEKPNYRFGDDMMNSIERKIIADGVAFNNIKVNRFKTIRMSINLYVPLNVEDAAHNALLRGLLTRSCKAYPDFTQFSKKLSALYGTDIVSSVKKTGAYQVLTFTAVGIDDRYVFTDEIISAEISKLLCEVIFNPNITDGKFNDNDFEQERRQLLDAIDAEFNDKRGYAISTMLSNMLKNETCGIKRYGSVEEIKKITPESLVDAWKKLLKDSVVEIFYIGDSGADKAEKVFTDAYSKIDRTPCKVDMSYVKSADEVQRVVEEMDVSQSKLVLGFRSGVGCTDTEKEWIAGRLMCAVLGGTANSKLFNNVREKQSLCYYCAASYNFINGLMIVDSGVLNENIEKTEKAILKEVEDMKNGNITDFEIEATKRAIVNGFRTSNDTTAGIDNWYSSQFINDGFNSIEELAAKYNAVTKEEIVEAAKKLTLDTVYVLKNK</sequence>
<dbReference type="Proteomes" id="UP001056693">
    <property type="component" value="Unassembled WGS sequence"/>
</dbReference>
<organism evidence="2 3">
    <name type="scientific">Ruminococcus bromii</name>
    <dbReference type="NCBI Taxonomy" id="40518"/>
    <lineage>
        <taxon>Bacteria</taxon>
        <taxon>Bacillati</taxon>
        <taxon>Bacillota</taxon>
        <taxon>Clostridia</taxon>
        <taxon>Eubacteriales</taxon>
        <taxon>Oscillospiraceae</taxon>
        <taxon>Ruminococcus</taxon>
    </lineage>
</organism>
<dbReference type="InterPro" id="IPR050361">
    <property type="entry name" value="MPP/UQCRC_Complex"/>
</dbReference>
<dbReference type="NCBIfam" id="NF047422">
    <property type="entry name" value="YfmF_fam"/>
    <property type="match status" value="1"/>
</dbReference>
<dbReference type="Gene3D" id="3.30.830.10">
    <property type="entry name" value="Metalloenzyme, LuxS/M16 peptidase-like"/>
    <property type="match status" value="2"/>
</dbReference>
<keyword evidence="3" id="KW-1185">Reference proteome</keyword>
<accession>A0ABT0NHP1</accession>
<dbReference type="PANTHER" id="PTHR11851">
    <property type="entry name" value="METALLOPROTEASE"/>
    <property type="match status" value="1"/>
</dbReference>
<protein>
    <submittedName>
        <fullName evidence="2">Insulinase family protein</fullName>
    </submittedName>
</protein>
<dbReference type="Pfam" id="PF05193">
    <property type="entry name" value="Peptidase_M16_C"/>
    <property type="match status" value="1"/>
</dbReference>
<dbReference type="InterPro" id="IPR011249">
    <property type="entry name" value="Metalloenz_LuxS/M16"/>
</dbReference>
<evidence type="ECO:0000259" key="1">
    <source>
        <dbReference type="Pfam" id="PF05193"/>
    </source>
</evidence>
<dbReference type="EMBL" id="SNUZ01000007">
    <property type="protein sequence ID" value="MCL3787432.1"/>
    <property type="molecule type" value="Genomic_DNA"/>
</dbReference>